<evidence type="ECO:0000313" key="1">
    <source>
        <dbReference type="EMBL" id="KAF6240746.1"/>
    </source>
</evidence>
<dbReference type="EMBL" id="JACCJC010000003">
    <property type="protein sequence ID" value="KAF6240746.1"/>
    <property type="molecule type" value="Genomic_DNA"/>
</dbReference>
<accession>A0A8H6G5G5</accession>
<evidence type="ECO:0000313" key="2">
    <source>
        <dbReference type="Proteomes" id="UP000578531"/>
    </source>
</evidence>
<protein>
    <submittedName>
        <fullName evidence="1">Uncharacterized protein</fullName>
    </submittedName>
</protein>
<dbReference type="Proteomes" id="UP000578531">
    <property type="component" value="Unassembled WGS sequence"/>
</dbReference>
<dbReference type="AlphaFoldDB" id="A0A8H6G5G5"/>
<gene>
    <name evidence="1" type="ORF">HO173_001419</name>
</gene>
<organism evidence="1 2">
    <name type="scientific">Letharia columbiana</name>
    <dbReference type="NCBI Taxonomy" id="112416"/>
    <lineage>
        <taxon>Eukaryota</taxon>
        <taxon>Fungi</taxon>
        <taxon>Dikarya</taxon>
        <taxon>Ascomycota</taxon>
        <taxon>Pezizomycotina</taxon>
        <taxon>Lecanoromycetes</taxon>
        <taxon>OSLEUM clade</taxon>
        <taxon>Lecanoromycetidae</taxon>
        <taxon>Lecanorales</taxon>
        <taxon>Lecanorineae</taxon>
        <taxon>Parmeliaceae</taxon>
        <taxon>Letharia</taxon>
    </lineage>
</organism>
<dbReference type="RefSeq" id="XP_037170005.1">
    <property type="nucleotide sequence ID" value="XM_037303358.1"/>
</dbReference>
<proteinExistence type="predicted"/>
<name>A0A8H6G5G5_9LECA</name>
<comment type="caution">
    <text evidence="1">The sequence shown here is derived from an EMBL/GenBank/DDBJ whole genome shotgun (WGS) entry which is preliminary data.</text>
</comment>
<dbReference type="GeneID" id="59283093"/>
<keyword evidence="2" id="KW-1185">Reference proteome</keyword>
<reference evidence="1 2" key="1">
    <citation type="journal article" date="2020" name="Genomics">
        <title>Complete, high-quality genomes from long-read metagenomic sequencing of two wolf lichen thalli reveals enigmatic genome architecture.</title>
        <authorList>
            <person name="McKenzie S.K."/>
            <person name="Walston R.F."/>
            <person name="Allen J.L."/>
        </authorList>
    </citation>
    <scope>NUCLEOTIDE SEQUENCE [LARGE SCALE GENOMIC DNA]</scope>
    <source>
        <strain evidence="1">WasteWater2</strain>
    </source>
</reference>
<sequence length="116" mass="12640">MLEFDESLRVGVEPIETDDICAVLVERRSGAGDLMIHGNKRLVAIIPGPTQTDEYIIVAMRVNEDCKTNGSPSDQKLVETVENMDCGYLSPPHQGSFDILARSHGNALKKSAVGEQ</sequence>